<dbReference type="Gene3D" id="1.10.10.2910">
    <property type="match status" value="1"/>
</dbReference>
<dbReference type="Proteomes" id="UP001429745">
    <property type="component" value="Unassembled WGS sequence"/>
</dbReference>
<organism evidence="2 3">
    <name type="scientific">Microbacterium salsuginis</name>
    <dbReference type="NCBI Taxonomy" id="2722803"/>
    <lineage>
        <taxon>Bacteria</taxon>
        <taxon>Bacillati</taxon>
        <taxon>Actinomycetota</taxon>
        <taxon>Actinomycetes</taxon>
        <taxon>Micrococcales</taxon>
        <taxon>Microbacteriaceae</taxon>
        <taxon>Microbacterium</taxon>
    </lineage>
</organism>
<dbReference type="RefSeq" id="WP_168911095.1">
    <property type="nucleotide sequence ID" value="NZ_JABACI010000001.1"/>
</dbReference>
<gene>
    <name evidence="2" type="ORF">HF576_01960</name>
</gene>
<accession>A0ABX1K6G8</accession>
<dbReference type="InterPro" id="IPR010359">
    <property type="entry name" value="IrrE_HExxH"/>
</dbReference>
<name>A0ABX1K6G8_9MICO</name>
<feature type="domain" description="IrrE N-terminal-like" evidence="1">
    <location>
        <begin position="10"/>
        <end position="110"/>
    </location>
</feature>
<comment type="caution">
    <text evidence="2">The sequence shown here is derived from an EMBL/GenBank/DDBJ whole genome shotgun (WGS) entry which is preliminary data.</text>
</comment>
<dbReference type="EMBL" id="JABACI010000001">
    <property type="protein sequence ID" value="NLP82604.1"/>
    <property type="molecule type" value="Genomic_DNA"/>
</dbReference>
<keyword evidence="3" id="KW-1185">Reference proteome</keyword>
<reference evidence="2 3" key="1">
    <citation type="submission" date="2020-04" db="EMBL/GenBank/DDBJ databases">
        <title>CFH 90308 Microbacterium sp.</title>
        <authorList>
            <person name="Nie G."/>
            <person name="Ming H."/>
            <person name="Xia T."/>
        </authorList>
    </citation>
    <scope>NUCLEOTIDE SEQUENCE [LARGE SCALE GENOMIC DNA]</scope>
    <source>
        <strain evidence="2 3">CFH 90308</strain>
    </source>
</reference>
<evidence type="ECO:0000259" key="1">
    <source>
        <dbReference type="Pfam" id="PF06114"/>
    </source>
</evidence>
<sequence length="144" mass="16717">MRELIAYAARQGVTVHVAHLPAPYRGYYDAERRQVVYDFNLTPIERRVVLAHELGHDHHGHNCEEDPRSERAADAFAARLLIDPARYAELERITHDVASIAEELRVTPDLVVVYQEHCLTRLRGVTYVRPRMGINQWHYRSSYA</sequence>
<evidence type="ECO:0000313" key="3">
    <source>
        <dbReference type="Proteomes" id="UP001429745"/>
    </source>
</evidence>
<proteinExistence type="predicted"/>
<protein>
    <submittedName>
        <fullName evidence="2">ImmA/IrrE family metallo-endopeptidase</fullName>
    </submittedName>
</protein>
<evidence type="ECO:0000313" key="2">
    <source>
        <dbReference type="EMBL" id="NLP82604.1"/>
    </source>
</evidence>
<dbReference type="Pfam" id="PF06114">
    <property type="entry name" value="Peptidase_M78"/>
    <property type="match status" value="1"/>
</dbReference>